<dbReference type="GO" id="GO:0006826">
    <property type="term" value="P:iron ion transport"/>
    <property type="evidence" value="ECO:0007669"/>
    <property type="project" value="UniProtKB-KW"/>
</dbReference>
<gene>
    <name evidence="12" type="ORF">MNBD_ALPHA02-1462</name>
</gene>
<dbReference type="Pfam" id="PF00593">
    <property type="entry name" value="TonB_dep_Rec_b-barrel"/>
    <property type="match status" value="1"/>
</dbReference>
<keyword evidence="3" id="KW-0410">Iron transport</keyword>
<accession>A0A3B0SWL7</accession>
<keyword evidence="9" id="KW-0998">Cell outer membrane</keyword>
<comment type="subcellular location">
    <subcellularLocation>
        <location evidence="1">Cell outer membrane</location>
        <topology evidence="1">Multi-pass membrane protein</topology>
    </subcellularLocation>
</comment>
<keyword evidence="8" id="KW-0472">Membrane</keyword>
<keyword evidence="5" id="KW-0408">Iron</keyword>
<evidence type="ECO:0000256" key="2">
    <source>
        <dbReference type="ARBA" id="ARBA00022448"/>
    </source>
</evidence>
<dbReference type="SUPFAM" id="SSF56935">
    <property type="entry name" value="Porins"/>
    <property type="match status" value="1"/>
</dbReference>
<dbReference type="PROSITE" id="PS52016">
    <property type="entry name" value="TONB_DEPENDENT_REC_3"/>
    <property type="match status" value="1"/>
</dbReference>
<reference evidence="12" key="1">
    <citation type="submission" date="2018-06" db="EMBL/GenBank/DDBJ databases">
        <authorList>
            <person name="Zhirakovskaya E."/>
        </authorList>
    </citation>
    <scope>NUCLEOTIDE SEQUENCE</scope>
</reference>
<evidence type="ECO:0000256" key="7">
    <source>
        <dbReference type="ARBA" id="ARBA00023077"/>
    </source>
</evidence>
<evidence type="ECO:0000256" key="4">
    <source>
        <dbReference type="ARBA" id="ARBA00022692"/>
    </source>
</evidence>
<evidence type="ECO:0000256" key="3">
    <source>
        <dbReference type="ARBA" id="ARBA00022496"/>
    </source>
</evidence>
<evidence type="ECO:0000256" key="8">
    <source>
        <dbReference type="ARBA" id="ARBA00023136"/>
    </source>
</evidence>
<dbReference type="PANTHER" id="PTHR32552:SF81">
    <property type="entry name" value="TONB-DEPENDENT OUTER MEMBRANE RECEPTOR"/>
    <property type="match status" value="1"/>
</dbReference>
<dbReference type="InterPro" id="IPR036942">
    <property type="entry name" value="Beta-barrel_TonB_sf"/>
</dbReference>
<evidence type="ECO:0000256" key="6">
    <source>
        <dbReference type="ARBA" id="ARBA00023065"/>
    </source>
</evidence>
<organism evidence="12">
    <name type="scientific">hydrothermal vent metagenome</name>
    <dbReference type="NCBI Taxonomy" id="652676"/>
    <lineage>
        <taxon>unclassified sequences</taxon>
        <taxon>metagenomes</taxon>
        <taxon>ecological metagenomes</taxon>
    </lineage>
</organism>
<proteinExistence type="predicted"/>
<keyword evidence="2" id="KW-0813">Transport</keyword>
<evidence type="ECO:0000259" key="11">
    <source>
        <dbReference type="Pfam" id="PF07715"/>
    </source>
</evidence>
<name>A0A3B0SWL7_9ZZZZ</name>
<dbReference type="Gene3D" id="2.40.170.20">
    <property type="entry name" value="TonB-dependent receptor, beta-barrel domain"/>
    <property type="match status" value="2"/>
</dbReference>
<keyword evidence="7" id="KW-0798">TonB box</keyword>
<dbReference type="PANTHER" id="PTHR32552">
    <property type="entry name" value="FERRICHROME IRON RECEPTOR-RELATED"/>
    <property type="match status" value="1"/>
</dbReference>
<keyword evidence="4" id="KW-0812">Transmembrane</keyword>
<feature type="domain" description="TonB-dependent receptor-like beta-barrel" evidence="10">
    <location>
        <begin position="339"/>
        <end position="791"/>
    </location>
</feature>
<dbReference type="AlphaFoldDB" id="A0A3B0SWL7"/>
<protein>
    <submittedName>
        <fullName evidence="12">TonB-dependent receptor</fullName>
    </submittedName>
</protein>
<dbReference type="InterPro" id="IPR039426">
    <property type="entry name" value="TonB-dep_rcpt-like"/>
</dbReference>
<evidence type="ECO:0000313" key="12">
    <source>
        <dbReference type="EMBL" id="VAV99165.1"/>
    </source>
</evidence>
<evidence type="ECO:0000256" key="9">
    <source>
        <dbReference type="ARBA" id="ARBA00023237"/>
    </source>
</evidence>
<dbReference type="InterPro" id="IPR012910">
    <property type="entry name" value="Plug_dom"/>
</dbReference>
<feature type="domain" description="TonB-dependent receptor plug" evidence="11">
    <location>
        <begin position="52"/>
        <end position="157"/>
    </location>
</feature>
<dbReference type="Pfam" id="PF07715">
    <property type="entry name" value="Plug"/>
    <property type="match status" value="1"/>
</dbReference>
<dbReference type="GO" id="GO:0009279">
    <property type="term" value="C:cell outer membrane"/>
    <property type="evidence" value="ECO:0007669"/>
    <property type="project" value="UniProtKB-SubCell"/>
</dbReference>
<evidence type="ECO:0000256" key="1">
    <source>
        <dbReference type="ARBA" id="ARBA00004571"/>
    </source>
</evidence>
<evidence type="ECO:0000256" key="5">
    <source>
        <dbReference type="ARBA" id="ARBA00023004"/>
    </source>
</evidence>
<evidence type="ECO:0000259" key="10">
    <source>
        <dbReference type="Pfam" id="PF00593"/>
    </source>
</evidence>
<sequence>MFGKTKLLSSVAVAVAFTASGGFVYAEEDDDDKAMGFEEIVVTSRKTEENILEVPLAITVFDAKAIESAGIDNMSDVAALTPGLTFYNPIGESLATPIIRGVAQTDIFGENNTAVFVDGVYVSSRSGINMSQLDIARIEVIKGPQSAMYGRNAFSGAINIVTAAPNDELSGKFVGTVGNDGKFAAQVFLNGPLVADKLSARLSLSYDTWKGSYDNAVVNGPDIGGYEYKTISGSLYFTPSEDFSAVFMGYYSDDRIDDSPLSATPANCEDKNLVPGFIGGGTRYQNFCGVLPSIKKNDLFILKGATGTKRQITRFSAKLEWESDIGVFESLTGYSKVNSQINNDFDRGDNGFDFVYLTTDGLLFPAQGLVGFFNPASFRTDTFKVGLLDAGARSFTSDFSQEFRYSTPTDNSIRGSIGVFYYTSKSASDSGGGLIPIGTLPSDFATLGPWVTFPAGPGTAGVVGIGDGIFASFLDFSATASSGAFTNDNINKEDSISGFGYVEADLAEGLVGRVEVRYASEKKSFRSTRELVGEVGVNCSFSGGVSACSNRWKNFTTRISFEYHPNDNWLLFATAAKGSKSGGFDQASLPGGGAPVVSAFDPESNWTYEVGAKGKMLDGRLIGELSVYYIDWDNIVVPQVIDVIVPGSSAALPLSVNANAGTAKVTGAELSIQVMLTDDFHINMGGSYTNSRFVNAQVDSFKDLPSFAPNGDVSGNKLLRQPKWQLNISPIYETQISEDVEVYMRADITYEGQSFVGNTNQAIIPGRTKVNARTGVRLSSGLEVELWVENLFNDRKAQAAFRDVYLNNTADGVTTGFNSIFPWRMSVIHPRLRTFGLTARYKF</sequence>
<dbReference type="EMBL" id="UOED01000132">
    <property type="protein sequence ID" value="VAV99165.1"/>
    <property type="molecule type" value="Genomic_DNA"/>
</dbReference>
<dbReference type="InterPro" id="IPR000531">
    <property type="entry name" value="Beta-barrel_TonB"/>
</dbReference>
<keyword evidence="12" id="KW-0675">Receptor</keyword>
<keyword evidence="6" id="KW-0406">Ion transport</keyword>